<organism evidence="2 3">
    <name type="scientific">Winogradskya consettensis</name>
    <dbReference type="NCBI Taxonomy" id="113560"/>
    <lineage>
        <taxon>Bacteria</taxon>
        <taxon>Bacillati</taxon>
        <taxon>Actinomycetota</taxon>
        <taxon>Actinomycetes</taxon>
        <taxon>Micromonosporales</taxon>
        <taxon>Micromonosporaceae</taxon>
        <taxon>Winogradskya</taxon>
    </lineage>
</organism>
<keyword evidence="3" id="KW-1185">Reference proteome</keyword>
<evidence type="ECO:0000313" key="2">
    <source>
        <dbReference type="EMBL" id="GIM75020.1"/>
    </source>
</evidence>
<dbReference type="AlphaFoldDB" id="A0A919SMW8"/>
<protein>
    <submittedName>
        <fullName evidence="2">Uncharacterized protein</fullName>
    </submittedName>
</protein>
<dbReference type="RefSeq" id="WP_212999044.1">
    <property type="nucleotide sequence ID" value="NZ_BAAATW010000014.1"/>
</dbReference>
<dbReference type="EMBL" id="BOQP01000022">
    <property type="protein sequence ID" value="GIM75020.1"/>
    <property type="molecule type" value="Genomic_DNA"/>
</dbReference>
<dbReference type="Proteomes" id="UP000680865">
    <property type="component" value="Unassembled WGS sequence"/>
</dbReference>
<evidence type="ECO:0000313" key="3">
    <source>
        <dbReference type="Proteomes" id="UP000680865"/>
    </source>
</evidence>
<feature type="compositionally biased region" description="Low complexity" evidence="1">
    <location>
        <begin position="1"/>
        <end position="12"/>
    </location>
</feature>
<reference evidence="2" key="1">
    <citation type="submission" date="2021-03" db="EMBL/GenBank/DDBJ databases">
        <title>Whole genome shotgun sequence of Actinoplanes consettensis NBRC 14913.</title>
        <authorList>
            <person name="Komaki H."/>
            <person name="Tamura T."/>
        </authorList>
    </citation>
    <scope>NUCLEOTIDE SEQUENCE</scope>
    <source>
        <strain evidence="2">NBRC 14913</strain>
    </source>
</reference>
<gene>
    <name evidence="2" type="ORF">Aco04nite_43230</name>
</gene>
<accession>A0A919SMW8</accession>
<comment type="caution">
    <text evidence="2">The sequence shown here is derived from an EMBL/GenBank/DDBJ whole genome shotgun (WGS) entry which is preliminary data.</text>
</comment>
<sequence length="91" mass="9538">MTTASASAASNAPGESGFAAASRTFVSRTAEFLTGMERRMMGNTRTAQSNAYEAMLADRARAQARADMDAMVAALAAAPRARNNTRTPVAH</sequence>
<evidence type="ECO:0000256" key="1">
    <source>
        <dbReference type="SAM" id="MobiDB-lite"/>
    </source>
</evidence>
<feature type="region of interest" description="Disordered" evidence="1">
    <location>
        <begin position="1"/>
        <end position="20"/>
    </location>
</feature>
<proteinExistence type="predicted"/>
<name>A0A919SMW8_9ACTN</name>